<accession>A0A6H0X5P7</accession>
<dbReference type="Pfam" id="PF11651">
    <property type="entry name" value="P22_CoatProtein"/>
    <property type="match status" value="1"/>
</dbReference>
<proteinExistence type="predicted"/>
<gene>
    <name evidence="1" type="ORF">PPDBI_00022</name>
</gene>
<dbReference type="InterPro" id="IPR024659">
    <property type="entry name" value="Phage_coat_Gp5"/>
</dbReference>
<organism evidence="1">
    <name type="scientific">Xanthomonas phage PPDBI</name>
    <dbReference type="NCBI Taxonomy" id="2723911"/>
    <lineage>
        <taxon>Viruses</taxon>
        <taxon>Duplodnaviria</taxon>
        <taxon>Heunggongvirae</taxon>
        <taxon>Uroviricota</taxon>
        <taxon>Caudoviricetes</taxon>
    </lineage>
</organism>
<sequence>MSNNLLTISDITNEALMVLENELVFTDKVNKEYDDKFAIPGAKIGYTVNVRKPARFKGTVGPALNVEDFVESSVPVTLTTQFHVDTQFSTADLLLSMDDFSRRLIKPAVAAIANKVDFDGLQFAYQNTGNAVGTPGTKPTAALTALTAKAILDSEAAPDAGERCIVLDPFSMVSMADALKGLFNPQATIGEMYKKGLLGRSTLGFDWYQDQNVNSYTVGAQGGSPKFSTGGTSSALITSGWQDNGTLYTTGWTASTNVVNVGDIITIAGVYAVNPQNRSQWGTNTLRQFVVRPAVGTPSNGTFTPILNSFGQVVGGSYTSDGSGNLQLTIAPAIISSGQFQNVSAAPANNAAISVFGAGGTVSPQSMAFHKDAFTLVTADLELPDGVHFAGRAADKQTGLSIRIVRQYTINNDSIPTRMDVLYGWASLYRELAVRVAG</sequence>
<dbReference type="Gene3D" id="2.40.30.240">
    <property type="match status" value="1"/>
</dbReference>
<reference evidence="1" key="1">
    <citation type="submission" date="2020-03" db="EMBL/GenBank/DDBJ databases">
        <authorList>
            <person name="Shneider M.M."/>
            <person name="Evseev P.V."/>
            <person name="Korzhenkov A.A."/>
            <person name="Toschakov S.V."/>
            <person name="Vo T."/>
            <person name="Ignatov A.N."/>
            <person name="Miroshnikov K.A."/>
        </authorList>
    </citation>
    <scope>NUCLEOTIDE SEQUENCE [LARGE SCALE GENOMIC DNA]</scope>
</reference>
<name>A0A6H0X5P7_9CAUD</name>
<protein>
    <submittedName>
        <fullName evidence="1">Major capsid protein</fullName>
    </submittedName>
</protein>
<dbReference type="EMBL" id="MT210154">
    <property type="protein sequence ID" value="QIW89381.1"/>
    <property type="molecule type" value="Genomic_DNA"/>
</dbReference>
<evidence type="ECO:0000313" key="1">
    <source>
        <dbReference type="EMBL" id="QIW89381.1"/>
    </source>
</evidence>